<organism evidence="1 2">
    <name type="scientific">Lactuca virosa</name>
    <dbReference type="NCBI Taxonomy" id="75947"/>
    <lineage>
        <taxon>Eukaryota</taxon>
        <taxon>Viridiplantae</taxon>
        <taxon>Streptophyta</taxon>
        <taxon>Embryophyta</taxon>
        <taxon>Tracheophyta</taxon>
        <taxon>Spermatophyta</taxon>
        <taxon>Magnoliopsida</taxon>
        <taxon>eudicotyledons</taxon>
        <taxon>Gunneridae</taxon>
        <taxon>Pentapetalae</taxon>
        <taxon>asterids</taxon>
        <taxon>campanulids</taxon>
        <taxon>Asterales</taxon>
        <taxon>Asteraceae</taxon>
        <taxon>Cichorioideae</taxon>
        <taxon>Cichorieae</taxon>
        <taxon>Lactucinae</taxon>
        <taxon>Lactuca</taxon>
    </lineage>
</organism>
<gene>
    <name evidence="1" type="ORF">LVIROSA_LOCUS9189</name>
</gene>
<dbReference type="AlphaFoldDB" id="A0AAU9M8H6"/>
<evidence type="ECO:0000313" key="2">
    <source>
        <dbReference type="Proteomes" id="UP001157418"/>
    </source>
</evidence>
<evidence type="ECO:0000313" key="1">
    <source>
        <dbReference type="EMBL" id="CAH1421811.1"/>
    </source>
</evidence>
<dbReference type="EMBL" id="CAKMRJ010001112">
    <property type="protein sequence ID" value="CAH1421811.1"/>
    <property type="molecule type" value="Genomic_DNA"/>
</dbReference>
<name>A0AAU9M8H6_9ASTR</name>
<keyword evidence="2" id="KW-1185">Reference proteome</keyword>
<comment type="caution">
    <text evidence="1">The sequence shown here is derived from an EMBL/GenBank/DDBJ whole genome shotgun (WGS) entry which is preliminary data.</text>
</comment>
<protein>
    <submittedName>
        <fullName evidence="1">Uncharacterized protein</fullName>
    </submittedName>
</protein>
<sequence>MSLSVYCCKYVHDNPEDITKEEACLAANHVNEFATHVVGSPLTEAGEGATNLHVDHGVGDQDLSMAMNETSGSGSEYMLLTLKHGLELLEPLVDVPVIWCPLIC</sequence>
<proteinExistence type="predicted"/>
<accession>A0AAU9M8H6</accession>
<dbReference type="Proteomes" id="UP001157418">
    <property type="component" value="Unassembled WGS sequence"/>
</dbReference>
<reference evidence="1 2" key="1">
    <citation type="submission" date="2022-01" db="EMBL/GenBank/DDBJ databases">
        <authorList>
            <person name="Xiong W."/>
            <person name="Schranz E."/>
        </authorList>
    </citation>
    <scope>NUCLEOTIDE SEQUENCE [LARGE SCALE GENOMIC DNA]</scope>
</reference>